<dbReference type="Pfam" id="PF07905">
    <property type="entry name" value="PucR"/>
    <property type="match status" value="1"/>
</dbReference>
<evidence type="ECO:0000259" key="3">
    <source>
        <dbReference type="Pfam" id="PF13556"/>
    </source>
</evidence>
<proteinExistence type="inferred from homology"/>
<comment type="similarity">
    <text evidence="1">Belongs to the CdaR family.</text>
</comment>
<dbReference type="InterPro" id="IPR041522">
    <property type="entry name" value="CdaR_GGDEF"/>
</dbReference>
<evidence type="ECO:0000313" key="6">
    <source>
        <dbReference type="Proteomes" id="UP001432128"/>
    </source>
</evidence>
<dbReference type="Pfam" id="PF13556">
    <property type="entry name" value="HTH_30"/>
    <property type="match status" value="1"/>
</dbReference>
<dbReference type="RefSeq" id="WP_328858817.1">
    <property type="nucleotide sequence ID" value="NZ_CP108021.1"/>
</dbReference>
<dbReference type="Pfam" id="PF17853">
    <property type="entry name" value="GGDEF_2"/>
    <property type="match status" value="1"/>
</dbReference>
<accession>A0AAU4K716</accession>
<dbReference type="PANTHER" id="PTHR33744:SF1">
    <property type="entry name" value="DNA-BINDING TRANSCRIPTIONAL ACTIVATOR ADER"/>
    <property type="match status" value="1"/>
</dbReference>
<evidence type="ECO:0000259" key="4">
    <source>
        <dbReference type="Pfam" id="PF17853"/>
    </source>
</evidence>
<dbReference type="KEGG" id="whr:OG579_08745"/>
<dbReference type="Gene3D" id="1.10.10.2840">
    <property type="entry name" value="PucR C-terminal helix-turn-helix domain"/>
    <property type="match status" value="1"/>
</dbReference>
<reference evidence="5 6" key="1">
    <citation type="submission" date="2022-10" db="EMBL/GenBank/DDBJ databases">
        <title>The complete genomes of actinobacterial strains from the NBC collection.</title>
        <authorList>
            <person name="Joergensen T.S."/>
            <person name="Alvarez Arevalo M."/>
            <person name="Sterndorff E.B."/>
            <person name="Faurdal D."/>
            <person name="Vuksanovic O."/>
            <person name="Mourched A.-S."/>
            <person name="Charusanti P."/>
            <person name="Shaw S."/>
            <person name="Blin K."/>
            <person name="Weber T."/>
        </authorList>
    </citation>
    <scope>NUCLEOTIDE SEQUENCE [LARGE SCALE GENOMIC DNA]</scope>
    <source>
        <strain evidence="5 6">NBC_00319</strain>
    </source>
</reference>
<feature type="domain" description="Purine catabolism PurC-like" evidence="2">
    <location>
        <begin position="8"/>
        <end position="123"/>
    </location>
</feature>
<sequence>MATTVGWLLDQRALDLRSCTGSLGLDRPIDCALTSELVDAADWLSGGELLLTTGMRLPDDRDGRTRYLASLAEAGVAAIGFGTGLGYDTVPDDLVEIGADLGLPVLEVPLPVPFSAIARTLLDRVADDRYAQFTRAARSQPAMTRAVIAGGVPALAGELAAALDHTVVVIDRDGRVVCSRPRAADPVAMTHVRRALGPDHWRSRAASATGVTITDDHTITVQRISSGGAVVGHLAVIGDRPLGDLQRVLVGHASSLITLQHNGAGDVAAERAQLHADVLGFAIRGDTLPATAETMLLRAADDDGLVRVVVFEFRSSTVAADAVGQLASALEQRWRPVFCARDGREVVVLLRGDDDTTTAQSLAAGLRMRAGLGDPVALCDIAASTGQARQAARAAVDGEVVDLVTTRSVLAIDGVQDGLRGLHDIRLRPLLEVRAAGGADLVTTLRRYLEANGHWESAAAAIGVHRHTLRQRVSRIEGLLGVDLADARTRAELLLILLSGDRPPAGRESR</sequence>
<feature type="domain" description="PucR C-terminal helix-turn-helix" evidence="3">
    <location>
        <begin position="441"/>
        <end position="497"/>
    </location>
</feature>
<protein>
    <submittedName>
        <fullName evidence="5">PucR family transcriptional regulator</fullName>
    </submittedName>
</protein>
<feature type="domain" description="CdaR GGDEF-like" evidence="4">
    <location>
        <begin position="302"/>
        <end position="394"/>
    </location>
</feature>
<evidence type="ECO:0000259" key="2">
    <source>
        <dbReference type="Pfam" id="PF07905"/>
    </source>
</evidence>
<keyword evidence="6" id="KW-1185">Reference proteome</keyword>
<dbReference type="InterPro" id="IPR042070">
    <property type="entry name" value="PucR_C-HTH_sf"/>
</dbReference>
<organism evidence="5 6">
    <name type="scientific">Williamsia herbipolensis</name>
    <dbReference type="NCBI Taxonomy" id="1603258"/>
    <lineage>
        <taxon>Bacteria</taxon>
        <taxon>Bacillati</taxon>
        <taxon>Actinomycetota</taxon>
        <taxon>Actinomycetes</taxon>
        <taxon>Mycobacteriales</taxon>
        <taxon>Nocardiaceae</taxon>
        <taxon>Williamsia</taxon>
    </lineage>
</organism>
<evidence type="ECO:0000256" key="1">
    <source>
        <dbReference type="ARBA" id="ARBA00006754"/>
    </source>
</evidence>
<name>A0AAU4K716_9NOCA</name>
<dbReference type="Proteomes" id="UP001432128">
    <property type="component" value="Chromosome"/>
</dbReference>
<dbReference type="InterPro" id="IPR051448">
    <property type="entry name" value="CdaR-like_regulators"/>
</dbReference>
<dbReference type="InterPro" id="IPR025736">
    <property type="entry name" value="PucR_C-HTH_dom"/>
</dbReference>
<dbReference type="AlphaFoldDB" id="A0AAU4K716"/>
<dbReference type="EMBL" id="CP108021">
    <property type="protein sequence ID" value="WUM21834.1"/>
    <property type="molecule type" value="Genomic_DNA"/>
</dbReference>
<dbReference type="PANTHER" id="PTHR33744">
    <property type="entry name" value="CARBOHYDRATE DIACID REGULATOR"/>
    <property type="match status" value="1"/>
</dbReference>
<dbReference type="InterPro" id="IPR012914">
    <property type="entry name" value="PucR_dom"/>
</dbReference>
<gene>
    <name evidence="5" type="ORF">OG579_08745</name>
</gene>
<evidence type="ECO:0000313" key="5">
    <source>
        <dbReference type="EMBL" id="WUM21834.1"/>
    </source>
</evidence>